<sequence length="80" mass="9373">MIRLELEYFAQMKEIAEKSKEVIHTDLKKAEDLYLELKERYNFPFKGSRLRVAVNGDFVPWDYQLKNGDHVVFIPPVTGG</sequence>
<evidence type="ECO:0000313" key="1">
    <source>
        <dbReference type="EMBL" id="QDH17340.1"/>
    </source>
</evidence>
<dbReference type="InterPro" id="IPR003749">
    <property type="entry name" value="ThiS/MoaD-like"/>
</dbReference>
<dbReference type="SUPFAM" id="SSF54285">
    <property type="entry name" value="MoaD/ThiS"/>
    <property type="match status" value="1"/>
</dbReference>
<dbReference type="KEGG" id="ssam:E3D00_07030"/>
<dbReference type="OrthoDB" id="9800712at2"/>
<organism evidence="1 2">
    <name type="scientific">Swingsia samuiensis</name>
    <dbReference type="NCBI Taxonomy" id="1293412"/>
    <lineage>
        <taxon>Bacteria</taxon>
        <taxon>Pseudomonadati</taxon>
        <taxon>Pseudomonadota</taxon>
        <taxon>Alphaproteobacteria</taxon>
        <taxon>Acetobacterales</taxon>
        <taxon>Acetobacteraceae</taxon>
        <taxon>Swingsia</taxon>
    </lineage>
</organism>
<name>A0A4Y6UKL8_9PROT</name>
<evidence type="ECO:0000313" key="2">
    <source>
        <dbReference type="Proteomes" id="UP000316313"/>
    </source>
</evidence>
<dbReference type="Proteomes" id="UP000316313">
    <property type="component" value="Chromosome"/>
</dbReference>
<gene>
    <name evidence="1" type="ORF">E3D00_07030</name>
</gene>
<dbReference type="InterPro" id="IPR016155">
    <property type="entry name" value="Mopterin_synth/thiamin_S_b"/>
</dbReference>
<dbReference type="InterPro" id="IPR012675">
    <property type="entry name" value="Beta-grasp_dom_sf"/>
</dbReference>
<dbReference type="EMBL" id="CP038141">
    <property type="protein sequence ID" value="QDH17340.1"/>
    <property type="molecule type" value="Genomic_DNA"/>
</dbReference>
<accession>A0A4Y6UKL8</accession>
<dbReference type="Pfam" id="PF02597">
    <property type="entry name" value="ThiS"/>
    <property type="match status" value="1"/>
</dbReference>
<proteinExistence type="predicted"/>
<reference evidence="1 2" key="1">
    <citation type="submission" date="2019-03" db="EMBL/GenBank/DDBJ databases">
        <title>The complete genome sequence of Swingsia samuiensis NBRC107927(T).</title>
        <authorList>
            <person name="Chua K.-O."/>
            <person name="Chan K.-G."/>
            <person name="See-Too W.-S."/>
        </authorList>
    </citation>
    <scope>NUCLEOTIDE SEQUENCE [LARGE SCALE GENOMIC DNA]</scope>
    <source>
        <strain evidence="1 2">AH83</strain>
    </source>
</reference>
<dbReference type="NCBIfam" id="TIGR01687">
    <property type="entry name" value="moaD_arch"/>
    <property type="match status" value="1"/>
</dbReference>
<dbReference type="CDD" id="cd00754">
    <property type="entry name" value="Ubl_MoaD"/>
    <property type="match status" value="1"/>
</dbReference>
<dbReference type="RefSeq" id="WP_141461195.1">
    <property type="nucleotide sequence ID" value="NZ_CP038141.1"/>
</dbReference>
<protein>
    <submittedName>
        <fullName evidence="1">MoaD/ThiS family protein</fullName>
    </submittedName>
</protein>
<keyword evidence="2" id="KW-1185">Reference proteome</keyword>
<dbReference type="AlphaFoldDB" id="A0A4Y6UKL8"/>
<dbReference type="InterPro" id="IPR010038">
    <property type="entry name" value="MoaD_arc-typ"/>
</dbReference>
<dbReference type="Gene3D" id="3.10.20.30">
    <property type="match status" value="1"/>
</dbReference>